<feature type="compositionally biased region" description="Low complexity" evidence="1">
    <location>
        <begin position="46"/>
        <end position="55"/>
    </location>
</feature>
<dbReference type="AlphaFoldDB" id="A0A2P2MSX7"/>
<sequence length="65" mass="7548">MTMEEGPPGPMLVRLFCFVSAAVICTMAINKWREIQRQSVHEHQQQQHLQRRQIQSPNSLQSSTK</sequence>
<evidence type="ECO:0000256" key="1">
    <source>
        <dbReference type="SAM" id="MobiDB-lite"/>
    </source>
</evidence>
<keyword evidence="2" id="KW-0472">Membrane</keyword>
<protein>
    <submittedName>
        <fullName evidence="3">Uncharacterized protein</fullName>
    </submittedName>
</protein>
<organism evidence="3">
    <name type="scientific">Rhizophora mucronata</name>
    <name type="common">Asiatic mangrove</name>
    <dbReference type="NCBI Taxonomy" id="61149"/>
    <lineage>
        <taxon>Eukaryota</taxon>
        <taxon>Viridiplantae</taxon>
        <taxon>Streptophyta</taxon>
        <taxon>Embryophyta</taxon>
        <taxon>Tracheophyta</taxon>
        <taxon>Spermatophyta</taxon>
        <taxon>Magnoliopsida</taxon>
        <taxon>eudicotyledons</taxon>
        <taxon>Gunneridae</taxon>
        <taxon>Pentapetalae</taxon>
        <taxon>rosids</taxon>
        <taxon>fabids</taxon>
        <taxon>Malpighiales</taxon>
        <taxon>Rhizophoraceae</taxon>
        <taxon>Rhizophora</taxon>
    </lineage>
</organism>
<keyword evidence="2" id="KW-1133">Transmembrane helix</keyword>
<accession>A0A2P2MSX7</accession>
<reference evidence="3" key="1">
    <citation type="submission" date="2018-02" db="EMBL/GenBank/DDBJ databases">
        <title>Rhizophora mucronata_Transcriptome.</title>
        <authorList>
            <person name="Meera S.P."/>
            <person name="Sreeshan A."/>
            <person name="Augustine A."/>
        </authorList>
    </citation>
    <scope>NUCLEOTIDE SEQUENCE</scope>
    <source>
        <tissue evidence="3">Leaf</tissue>
    </source>
</reference>
<dbReference type="EMBL" id="GGEC01052845">
    <property type="protein sequence ID" value="MBX33329.1"/>
    <property type="molecule type" value="Transcribed_RNA"/>
</dbReference>
<feature type="transmembrane region" description="Helical" evidence="2">
    <location>
        <begin position="12"/>
        <end position="29"/>
    </location>
</feature>
<evidence type="ECO:0000256" key="2">
    <source>
        <dbReference type="SAM" id="Phobius"/>
    </source>
</evidence>
<evidence type="ECO:0000313" key="3">
    <source>
        <dbReference type="EMBL" id="MBX33329.1"/>
    </source>
</evidence>
<feature type="compositionally biased region" description="Polar residues" evidence="1">
    <location>
        <begin position="56"/>
        <end position="65"/>
    </location>
</feature>
<name>A0A2P2MSX7_RHIMU</name>
<proteinExistence type="predicted"/>
<keyword evidence="2" id="KW-0812">Transmembrane</keyword>
<feature type="region of interest" description="Disordered" evidence="1">
    <location>
        <begin position="39"/>
        <end position="65"/>
    </location>
</feature>